<keyword evidence="4" id="KW-1185">Reference proteome</keyword>
<feature type="compositionally biased region" description="Polar residues" evidence="1">
    <location>
        <begin position="12"/>
        <end position="24"/>
    </location>
</feature>
<dbReference type="SUPFAM" id="SSF56672">
    <property type="entry name" value="DNA/RNA polymerases"/>
    <property type="match status" value="1"/>
</dbReference>
<dbReference type="InterPro" id="IPR000477">
    <property type="entry name" value="RT_dom"/>
</dbReference>
<evidence type="ECO:0000259" key="2">
    <source>
        <dbReference type="PROSITE" id="PS50878"/>
    </source>
</evidence>
<sequence>MQLTFLLSFPHLTSSSSPHQQPTKLANSLTSSSHNNLLDTKQSGFKSNHSTETALLSVTEALRLARATSRSSILILLDLSAAFDTVNHQILLSTLSNLGINGTVLRWVESNLSDRSFKVSWSGGISETQQLTTGVPQGSVLGPLLFSIYTTFLGQVIESHGFSYHCYADDTQLYLSFQPDDPSVSARISSCLSDISVWMKKHHLQLNLGKSELLVIPAYPSINQNFTVQFSSLTLMPTKTARNLGVILDEGLTFTDHISATARSCRFILYNIKKIRPFLTKQATQILVQALVISKLDDCNSLLSGLPAAPSNPFR</sequence>
<proteinExistence type="predicted"/>
<gene>
    <name evidence="3" type="ORF">AMELA_G00015140</name>
</gene>
<evidence type="ECO:0000256" key="1">
    <source>
        <dbReference type="SAM" id="MobiDB-lite"/>
    </source>
</evidence>
<organism evidence="3 4">
    <name type="scientific">Ameiurus melas</name>
    <name type="common">Black bullhead</name>
    <name type="synonym">Silurus melas</name>
    <dbReference type="NCBI Taxonomy" id="219545"/>
    <lineage>
        <taxon>Eukaryota</taxon>
        <taxon>Metazoa</taxon>
        <taxon>Chordata</taxon>
        <taxon>Craniata</taxon>
        <taxon>Vertebrata</taxon>
        <taxon>Euteleostomi</taxon>
        <taxon>Actinopterygii</taxon>
        <taxon>Neopterygii</taxon>
        <taxon>Teleostei</taxon>
        <taxon>Ostariophysi</taxon>
        <taxon>Siluriformes</taxon>
        <taxon>Ictaluridae</taxon>
        <taxon>Ameiurus</taxon>
    </lineage>
</organism>
<dbReference type="InterPro" id="IPR043502">
    <property type="entry name" value="DNA/RNA_pol_sf"/>
</dbReference>
<name>A0A7J6BHW0_AMEME</name>
<protein>
    <recommendedName>
        <fullName evidence="2">Reverse transcriptase domain-containing protein</fullName>
    </recommendedName>
</protein>
<dbReference type="Pfam" id="PF00078">
    <property type="entry name" value="RVT_1"/>
    <property type="match status" value="1"/>
</dbReference>
<comment type="caution">
    <text evidence="3">The sequence shown here is derived from an EMBL/GenBank/DDBJ whole genome shotgun (WGS) entry which is preliminary data.</text>
</comment>
<reference evidence="3 4" key="1">
    <citation type="submission" date="2020-02" db="EMBL/GenBank/DDBJ databases">
        <title>A chromosome-scale genome assembly of the black bullhead catfish (Ameiurus melas).</title>
        <authorList>
            <person name="Wen M."/>
            <person name="Zham M."/>
            <person name="Cabau C."/>
            <person name="Klopp C."/>
            <person name="Donnadieu C."/>
            <person name="Roques C."/>
            <person name="Bouchez O."/>
            <person name="Lampietro C."/>
            <person name="Jouanno E."/>
            <person name="Herpin A."/>
            <person name="Louis A."/>
            <person name="Berthelot C."/>
            <person name="Parey E."/>
            <person name="Roest-Crollius H."/>
            <person name="Braasch I."/>
            <person name="Postlethwait J."/>
            <person name="Robinson-Rechavi M."/>
            <person name="Echchiki A."/>
            <person name="Begum T."/>
            <person name="Montfort J."/>
            <person name="Schartl M."/>
            <person name="Bobe J."/>
            <person name="Guiguen Y."/>
        </authorList>
    </citation>
    <scope>NUCLEOTIDE SEQUENCE [LARGE SCALE GENOMIC DNA]</scope>
    <source>
        <strain evidence="3">M_S1</strain>
        <tissue evidence="3">Blood</tissue>
    </source>
</reference>
<dbReference type="CDD" id="cd01650">
    <property type="entry name" value="RT_nLTR_like"/>
    <property type="match status" value="1"/>
</dbReference>
<dbReference type="EMBL" id="JAAGNN010000001">
    <property type="protein sequence ID" value="KAF4094420.1"/>
    <property type="molecule type" value="Genomic_DNA"/>
</dbReference>
<dbReference type="PROSITE" id="PS50878">
    <property type="entry name" value="RT_POL"/>
    <property type="match status" value="1"/>
</dbReference>
<dbReference type="PANTHER" id="PTHR33332">
    <property type="entry name" value="REVERSE TRANSCRIPTASE DOMAIN-CONTAINING PROTEIN"/>
    <property type="match status" value="1"/>
</dbReference>
<evidence type="ECO:0000313" key="3">
    <source>
        <dbReference type="EMBL" id="KAF4094420.1"/>
    </source>
</evidence>
<feature type="region of interest" description="Disordered" evidence="1">
    <location>
        <begin position="12"/>
        <end position="32"/>
    </location>
</feature>
<accession>A0A7J6BHW0</accession>
<feature type="domain" description="Reverse transcriptase" evidence="2">
    <location>
        <begin position="1"/>
        <end position="248"/>
    </location>
</feature>
<dbReference type="AlphaFoldDB" id="A0A7J6BHW0"/>
<evidence type="ECO:0000313" key="4">
    <source>
        <dbReference type="Proteomes" id="UP000593565"/>
    </source>
</evidence>
<dbReference type="Proteomes" id="UP000593565">
    <property type="component" value="Unassembled WGS sequence"/>
</dbReference>